<proteinExistence type="predicted"/>
<organism evidence="1 2">
    <name type="scientific">Botrytis porri</name>
    <dbReference type="NCBI Taxonomy" id="87229"/>
    <lineage>
        <taxon>Eukaryota</taxon>
        <taxon>Fungi</taxon>
        <taxon>Dikarya</taxon>
        <taxon>Ascomycota</taxon>
        <taxon>Pezizomycotina</taxon>
        <taxon>Leotiomycetes</taxon>
        <taxon>Helotiales</taxon>
        <taxon>Sclerotiniaceae</taxon>
        <taxon>Botrytis</taxon>
    </lineage>
</organism>
<gene>
    <name evidence="1" type="ORF">BPOR_0830g00010</name>
</gene>
<dbReference type="EMBL" id="PQXO01000827">
    <property type="protein sequence ID" value="TGO82442.1"/>
    <property type="molecule type" value="Genomic_DNA"/>
</dbReference>
<keyword evidence="2" id="KW-1185">Reference proteome</keyword>
<reference evidence="1 2" key="1">
    <citation type="submission" date="2017-12" db="EMBL/GenBank/DDBJ databases">
        <title>Comparative genomics of Botrytis spp.</title>
        <authorList>
            <person name="Valero-Jimenez C.A."/>
            <person name="Tapia P."/>
            <person name="Veloso J."/>
            <person name="Silva-Moreno E."/>
            <person name="Staats M."/>
            <person name="Valdes J.H."/>
            <person name="Van Kan J.A.L."/>
        </authorList>
    </citation>
    <scope>NUCLEOTIDE SEQUENCE [LARGE SCALE GENOMIC DNA]</scope>
    <source>
        <strain evidence="1 2">MUCL3349</strain>
    </source>
</reference>
<evidence type="ECO:0000313" key="2">
    <source>
        <dbReference type="Proteomes" id="UP000297280"/>
    </source>
</evidence>
<comment type="caution">
    <text evidence="1">The sequence shown here is derived from an EMBL/GenBank/DDBJ whole genome shotgun (WGS) entry which is preliminary data.</text>
</comment>
<evidence type="ECO:0000313" key="1">
    <source>
        <dbReference type="EMBL" id="TGO82442.1"/>
    </source>
</evidence>
<protein>
    <submittedName>
        <fullName evidence="1">Uncharacterized protein</fullName>
    </submittedName>
</protein>
<sequence>MHRKRIVLSMYSTYTSSFLKDRMFIYSTEYSWNFQERNNEKVPVQRREVDQRSLNRSKYLHDY</sequence>
<dbReference type="Proteomes" id="UP000297280">
    <property type="component" value="Unassembled WGS sequence"/>
</dbReference>
<dbReference type="AlphaFoldDB" id="A0A4Z1KE28"/>
<accession>A0A4Z1KE28</accession>
<name>A0A4Z1KE28_9HELO</name>